<evidence type="ECO:0000313" key="3">
    <source>
        <dbReference type="EMBL" id="QXL86461.1"/>
    </source>
</evidence>
<gene>
    <name evidence="3" type="ORF">KUL25_13400</name>
</gene>
<dbReference type="Pfam" id="PF11412">
    <property type="entry name" value="DsbD_N"/>
    <property type="match status" value="1"/>
</dbReference>
<dbReference type="AlphaFoldDB" id="A0A975TT84"/>
<reference evidence="3 4" key="1">
    <citation type="submission" date="2021-07" db="EMBL/GenBank/DDBJ databases">
        <title>Karlodiniumbacter phycospheric gen. nov., sp. nov., a phycosphere bacterium isolated from karlodinium veneficum.</title>
        <authorList>
            <person name="Peng Y."/>
            <person name="Jiang L."/>
            <person name="Lee J."/>
        </authorList>
    </citation>
    <scope>NUCLEOTIDE SEQUENCE</scope>
    <source>
        <strain evidence="3 4">N5</strain>
    </source>
</reference>
<dbReference type="RefSeq" id="WP_257893413.1">
    <property type="nucleotide sequence ID" value="NZ_JAIMBW010000001.1"/>
</dbReference>
<evidence type="ECO:0000313" key="4">
    <source>
        <dbReference type="Proteomes" id="UP000693972"/>
    </source>
</evidence>
<name>A0A975TT84_9RHOB</name>
<keyword evidence="4" id="KW-1185">Reference proteome</keyword>
<accession>A0A975TT84</accession>
<evidence type="ECO:0000259" key="2">
    <source>
        <dbReference type="Pfam" id="PF11412"/>
    </source>
</evidence>
<dbReference type="InterPro" id="IPR028250">
    <property type="entry name" value="DsbDN"/>
</dbReference>
<feature type="signal peptide" evidence="1">
    <location>
        <begin position="1"/>
        <end position="23"/>
    </location>
</feature>
<proteinExistence type="predicted"/>
<keyword evidence="1" id="KW-0732">Signal</keyword>
<feature type="domain" description="Thiol:disulfide interchange protein DsbD N-terminal" evidence="2">
    <location>
        <begin position="42"/>
        <end position="146"/>
    </location>
</feature>
<evidence type="ECO:0000256" key="1">
    <source>
        <dbReference type="SAM" id="SignalP"/>
    </source>
</evidence>
<dbReference type="EMBL" id="CP078073">
    <property type="protein sequence ID" value="QXL86461.1"/>
    <property type="molecule type" value="Genomic_DNA"/>
</dbReference>
<sequence>MTYLTRLLSAAAVAMLTALPASAQYFSADQVVEVSLMPGYRLDGDRHMAAIRIRLAPGWKTYWRAPGDGGVPTVLRLTQADGVSGMAIHWPRPRVFFTNGLRAIGYDGDVILPVEFALDADGTAQIAGRLDLGVCQDVCMPISVDLAGALPDVQTRDGAIAAALSDRPYTAEEAGAGAVTCAIEPIADGLRVTVRAQVPDTGNNEALVVEHRDPMIWVSEATAERQGGWITGVADVIPADHGPFAMNRGDLRITVIGSRMAIELSRCTG</sequence>
<feature type="chain" id="PRO_5037731716" description="Thiol:disulfide interchange protein DsbD N-terminal domain-containing protein" evidence="1">
    <location>
        <begin position="24"/>
        <end position="269"/>
    </location>
</feature>
<dbReference type="Proteomes" id="UP000693972">
    <property type="component" value="Unassembled WGS sequence"/>
</dbReference>
<organism evidence="3">
    <name type="scientific">Gymnodinialimonas phycosphaerae</name>
    <dbReference type="NCBI Taxonomy" id="2841589"/>
    <lineage>
        <taxon>Bacteria</taxon>
        <taxon>Pseudomonadati</taxon>
        <taxon>Pseudomonadota</taxon>
        <taxon>Alphaproteobacteria</taxon>
        <taxon>Rhodobacterales</taxon>
        <taxon>Paracoccaceae</taxon>
        <taxon>Gymnodinialimonas</taxon>
    </lineage>
</organism>
<dbReference type="EMBL" id="JAIMBW010000001">
    <property type="protein sequence ID" value="MBY4893761.1"/>
    <property type="molecule type" value="Genomic_DNA"/>
</dbReference>
<protein>
    <recommendedName>
        <fullName evidence="2">Thiol:disulfide interchange protein DsbD N-terminal domain-containing protein</fullName>
    </recommendedName>
</protein>